<accession>A0A7C1AVP4</accession>
<dbReference type="InterPro" id="IPR007337">
    <property type="entry name" value="RelB/DinJ"/>
</dbReference>
<dbReference type="EMBL" id="DQZW01000028">
    <property type="protein sequence ID" value="HDL89391.1"/>
    <property type="molecule type" value="Genomic_DNA"/>
</dbReference>
<gene>
    <name evidence="1" type="ORF">ENG14_00630</name>
</gene>
<reference evidence="1" key="1">
    <citation type="journal article" date="2020" name="mSystems">
        <title>Genome- and Community-Level Interaction Insights into Carbon Utilization and Element Cycling Functions of Hydrothermarchaeota in Hydrothermal Sediment.</title>
        <authorList>
            <person name="Zhou Z."/>
            <person name="Liu Y."/>
            <person name="Xu W."/>
            <person name="Pan J."/>
            <person name="Luo Z.H."/>
            <person name="Li M."/>
        </authorList>
    </citation>
    <scope>NUCLEOTIDE SEQUENCE [LARGE SCALE GENOMIC DNA]</scope>
    <source>
        <strain evidence="1">HyVt-19</strain>
    </source>
</reference>
<organism evidence="1">
    <name type="scientific">Thermodesulforhabdus norvegica</name>
    <dbReference type="NCBI Taxonomy" id="39841"/>
    <lineage>
        <taxon>Bacteria</taxon>
        <taxon>Pseudomonadati</taxon>
        <taxon>Thermodesulfobacteriota</taxon>
        <taxon>Syntrophobacteria</taxon>
        <taxon>Syntrophobacterales</taxon>
        <taxon>Thermodesulforhabdaceae</taxon>
        <taxon>Thermodesulforhabdus</taxon>
    </lineage>
</organism>
<comment type="caution">
    <text evidence="1">The sequence shown here is derived from an EMBL/GenBank/DDBJ whole genome shotgun (WGS) entry which is preliminary data.</text>
</comment>
<proteinExistence type="predicted"/>
<protein>
    <submittedName>
        <fullName evidence="1">Uncharacterized protein</fullName>
    </submittedName>
</protein>
<dbReference type="AlphaFoldDB" id="A0A7C1AVP4"/>
<name>A0A7C1AVP4_9BACT</name>
<sequence length="107" mass="12112">MLLLPLAPVKDAARAVKRICKEAFTETNDSVLTEFLGIATLTVTMFCLRREGEQEVLHLQVINYRGIPFDLRLPPNKETLHAMDDIENSHNLESADTVEEMFKKIGV</sequence>
<dbReference type="Proteomes" id="UP000886355">
    <property type="component" value="Unassembled WGS sequence"/>
</dbReference>
<dbReference type="Pfam" id="PF04221">
    <property type="entry name" value="RelB"/>
    <property type="match status" value="1"/>
</dbReference>
<evidence type="ECO:0000313" key="1">
    <source>
        <dbReference type="EMBL" id="HDL89391.1"/>
    </source>
</evidence>